<dbReference type="EMBL" id="JAUSVX010000017">
    <property type="protein sequence ID" value="MDQ0473711.1"/>
    <property type="molecule type" value="Genomic_DNA"/>
</dbReference>
<gene>
    <name evidence="1" type="primary">rlmJ</name>
    <name evidence="2" type="ORF">QO011_006747</name>
</gene>
<evidence type="ECO:0000256" key="1">
    <source>
        <dbReference type="HAMAP-Rule" id="MF_00934"/>
    </source>
</evidence>
<keyword evidence="3" id="KW-1185">Reference proteome</keyword>
<name>A0ABU0JHE4_9HYPH</name>
<dbReference type="GO" id="GO:0036307">
    <property type="term" value="F:23S rRNA (adenine(2030)-N(6))-methyltransferase activity"/>
    <property type="evidence" value="ECO:0007669"/>
    <property type="project" value="UniProtKB-EC"/>
</dbReference>
<dbReference type="EC" id="2.1.1.266" evidence="1"/>
<keyword evidence="1 2" id="KW-0489">Methyltransferase</keyword>
<dbReference type="Pfam" id="PF04378">
    <property type="entry name" value="RsmJ"/>
    <property type="match status" value="1"/>
</dbReference>
<comment type="subunit">
    <text evidence="1">Monomer.</text>
</comment>
<comment type="catalytic activity">
    <reaction evidence="1">
        <text>adenosine(2030) in 23S rRNA + S-adenosyl-L-methionine = N(6)-methyladenosine(2030) in 23S rRNA + S-adenosyl-L-homocysteine + H(+)</text>
        <dbReference type="Rhea" id="RHEA:43736"/>
        <dbReference type="Rhea" id="RHEA-COMP:10668"/>
        <dbReference type="Rhea" id="RHEA-COMP:10669"/>
        <dbReference type="ChEBI" id="CHEBI:15378"/>
        <dbReference type="ChEBI" id="CHEBI:57856"/>
        <dbReference type="ChEBI" id="CHEBI:59789"/>
        <dbReference type="ChEBI" id="CHEBI:74411"/>
        <dbReference type="ChEBI" id="CHEBI:74449"/>
        <dbReference type="EC" id="2.1.1.266"/>
    </reaction>
</comment>
<dbReference type="HAMAP" id="MF_00934">
    <property type="entry name" value="23SrRNA_methyltr_J"/>
    <property type="match status" value="1"/>
</dbReference>
<comment type="caution">
    <text evidence="2">The sequence shown here is derived from an EMBL/GenBank/DDBJ whole genome shotgun (WGS) entry which is preliminary data.</text>
</comment>
<dbReference type="Proteomes" id="UP001242480">
    <property type="component" value="Unassembled WGS sequence"/>
</dbReference>
<dbReference type="InterPro" id="IPR029063">
    <property type="entry name" value="SAM-dependent_MTases_sf"/>
</dbReference>
<evidence type="ECO:0000313" key="2">
    <source>
        <dbReference type="EMBL" id="MDQ0473711.1"/>
    </source>
</evidence>
<feature type="binding site" evidence="1">
    <location>
        <position position="165"/>
    </location>
    <ligand>
        <name>S-adenosyl-L-methionine</name>
        <dbReference type="ChEBI" id="CHEBI:59789"/>
    </ligand>
</feature>
<dbReference type="PANTHER" id="PTHR37426:SF1">
    <property type="entry name" value="RIBOSOMAL RNA LARGE SUBUNIT METHYLTRANSFERASE J"/>
    <property type="match status" value="1"/>
</dbReference>
<reference evidence="2 3" key="1">
    <citation type="submission" date="2023-07" db="EMBL/GenBank/DDBJ databases">
        <title>Genomic Encyclopedia of Type Strains, Phase IV (KMG-IV): sequencing the most valuable type-strain genomes for metagenomic binning, comparative biology and taxonomic classification.</title>
        <authorList>
            <person name="Goeker M."/>
        </authorList>
    </citation>
    <scope>NUCLEOTIDE SEQUENCE [LARGE SCALE GENOMIC DNA]</scope>
    <source>
        <strain evidence="2 3">DSM 19619</strain>
    </source>
</reference>
<keyword evidence="1 2" id="KW-0808">Transferase</keyword>
<feature type="binding site" evidence="1">
    <location>
        <begin position="144"/>
        <end position="145"/>
    </location>
    <ligand>
        <name>S-adenosyl-L-methionine</name>
        <dbReference type="ChEBI" id="CHEBI:59789"/>
    </ligand>
</feature>
<accession>A0ABU0JHE4</accession>
<dbReference type="Gene3D" id="3.40.50.150">
    <property type="entry name" value="Vaccinia Virus protein VP39"/>
    <property type="match status" value="1"/>
</dbReference>
<dbReference type="SUPFAM" id="SSF53335">
    <property type="entry name" value="S-adenosyl-L-methionine-dependent methyltransferases"/>
    <property type="match status" value="1"/>
</dbReference>
<dbReference type="PANTHER" id="PTHR37426">
    <property type="entry name" value="RIBOSOMAL RNA LARGE SUBUNIT METHYLTRANSFERASE J"/>
    <property type="match status" value="1"/>
</dbReference>
<feature type="binding site" evidence="1">
    <location>
        <position position="41"/>
    </location>
    <ligand>
        <name>S-adenosyl-L-methionine</name>
        <dbReference type="ChEBI" id="CHEBI:59789"/>
    </ligand>
</feature>
<sequence length="281" mass="31188">MNYRHAFHAGNFADVFKHIVFSRILIHLARKDTAFRVIDTHAGAGLYDLEGEEAARTGEWIDGVGRLLERPLAAAAAALAEPWLAIVHELAGHVPRLYPGSPYLAQRLTRPQDRLTFGEARAADAGLLRETLGRDRRALVAAGDGWSLIKAQLPPPERRGVVLMDPPFEQEREFGAILDALEAGLRRWATGIYAVWYPIKGRREVDAFARRLAALPAGKVLRAEIGLYKVERIDRLNGCGMAIVNPPWHLDEDLRLLAPALAGHLAREGQGQSRVEWLRGE</sequence>
<dbReference type="InterPro" id="IPR007473">
    <property type="entry name" value="RlmJ"/>
</dbReference>
<feature type="binding site" evidence="1">
    <location>
        <position position="119"/>
    </location>
    <ligand>
        <name>S-adenosyl-L-methionine</name>
        <dbReference type="ChEBI" id="CHEBI:59789"/>
    </ligand>
</feature>
<comment type="similarity">
    <text evidence="1">Belongs to the RlmJ family.</text>
</comment>
<feature type="binding site" evidence="1">
    <location>
        <position position="101"/>
    </location>
    <ligand>
        <name>S-adenosyl-L-methionine</name>
        <dbReference type="ChEBI" id="CHEBI:59789"/>
    </ligand>
</feature>
<evidence type="ECO:0000313" key="3">
    <source>
        <dbReference type="Proteomes" id="UP001242480"/>
    </source>
</evidence>
<keyword evidence="1" id="KW-0694">RNA-binding</keyword>
<proteinExistence type="inferred from homology"/>
<keyword evidence="1" id="KW-0949">S-adenosyl-L-methionine</keyword>
<feature type="site" description="Interaction with substrate rRNA" evidence="1">
    <location>
        <position position="3"/>
    </location>
</feature>
<protein>
    <recommendedName>
        <fullName evidence="1">Ribosomal RNA large subunit methyltransferase J</fullName>
        <ecNumber evidence="1">2.1.1.266</ecNumber>
    </recommendedName>
    <alternativeName>
        <fullName evidence="1">23S rRNA (adenine(2030)-N6)-methyltransferase</fullName>
    </alternativeName>
    <alternativeName>
        <fullName evidence="1">23S rRNA m6A2030 methyltransferase</fullName>
    </alternativeName>
</protein>
<keyword evidence="1" id="KW-0698">rRNA processing</keyword>
<feature type="binding site" evidence="1">
    <location>
        <position position="18"/>
    </location>
    <ligand>
        <name>S-adenosyl-L-methionine</name>
        <dbReference type="ChEBI" id="CHEBI:59789"/>
    </ligand>
</feature>
<organism evidence="2 3">
    <name type="scientific">Labrys wisconsinensis</name>
    <dbReference type="NCBI Taxonomy" id="425677"/>
    <lineage>
        <taxon>Bacteria</taxon>
        <taxon>Pseudomonadati</taxon>
        <taxon>Pseudomonadota</taxon>
        <taxon>Alphaproteobacteria</taxon>
        <taxon>Hyphomicrobiales</taxon>
        <taxon>Xanthobacteraceae</taxon>
        <taxon>Labrys</taxon>
    </lineage>
</organism>
<comment type="function">
    <text evidence="1">Specifically methylates the adenine in position 2030 of 23S rRNA.</text>
</comment>
<dbReference type="RefSeq" id="WP_307282298.1">
    <property type="nucleotide sequence ID" value="NZ_JAUSVX010000017.1"/>
</dbReference>
<feature type="active site" description="Proton acceptor" evidence="1">
    <location>
        <position position="165"/>
    </location>
</feature>